<reference evidence="4" key="5">
    <citation type="submission" date="2022-12" db="EMBL/GenBank/DDBJ databases">
        <title>Development of a Multilocus Sequence Typing Scheme for Bacteroides fragilis Based on Whole Genome Sequencing Data and Clinical Application.</title>
        <authorList>
            <person name="Nielsen F.D."/>
            <person name="Justesen U.S."/>
        </authorList>
    </citation>
    <scope>NUCLEOTIDE SEQUENCE</scope>
    <source>
        <strain evidence="4">BF_AM_ODE_DK_2015_4</strain>
        <strain evidence="3">BF_BC_ODE_DK_2015_2</strain>
    </source>
</reference>
<evidence type="ECO:0000313" key="4">
    <source>
        <dbReference type="EMBL" id="MCZ2687017.1"/>
    </source>
</evidence>
<evidence type="ECO:0000313" key="9">
    <source>
        <dbReference type="Proteomes" id="UP001079672"/>
    </source>
</evidence>
<dbReference type="EMBL" id="CP036546">
    <property type="protein sequence ID" value="QCQ45323.1"/>
    <property type="molecule type" value="Genomic_DNA"/>
</dbReference>
<name>A0A081TTQ0_BACFG</name>
<reference evidence="2" key="2">
    <citation type="submission" date="2014-07" db="EMBL/GenBank/DDBJ databases">
        <title>Genetics and epidemiology of antimicrobial resistance in B. fragilis group.</title>
        <authorList>
            <person name="Sydenham T.V."/>
            <person name="Hasman H."/>
            <person name="Kemp M."/>
            <person name="Justesen U.S."/>
        </authorList>
    </citation>
    <scope>NUCLEOTIDE SEQUENCE [LARGE SCALE GENOMIC DNA]</scope>
    <source>
        <strain evidence="2">DCMOUH0018B</strain>
    </source>
</reference>
<dbReference type="RefSeq" id="WP_005809632.1">
    <property type="nucleotide sequence ID" value="NZ_CABJEQ010000017.1"/>
</dbReference>
<evidence type="ECO:0000313" key="5">
    <source>
        <dbReference type="EMBL" id="QCQ45323.1"/>
    </source>
</evidence>
<reference evidence="5 7" key="4">
    <citation type="submission" date="2019-03" db="EMBL/GenBank/DDBJ databases">
        <title>Complete genome assembly of MDR B. fragilis.</title>
        <authorList>
            <person name="Sydenham T.V."/>
            <person name="Hasman H."/>
            <person name="Justesen U.S."/>
        </authorList>
    </citation>
    <scope>NUCLEOTIDE SEQUENCE [LARGE SCALE GENOMIC DNA]</scope>
    <source>
        <strain evidence="5 7">DCMSKEJBY0001B</strain>
    </source>
</reference>
<gene>
    <name evidence="6" type="ORF">DW228_07290</name>
    <name evidence="5" type="ORF">EC80_010900</name>
    <name evidence="2" type="ORF">EE52_0204080</name>
    <name evidence="3" type="ORF">O1422_09100</name>
    <name evidence="4" type="ORF">O1433_05835</name>
</gene>
<dbReference type="EMBL" id="JAPUAC010000005">
    <property type="protein sequence ID" value="MCZ2654321.1"/>
    <property type="molecule type" value="Genomic_DNA"/>
</dbReference>
<organism evidence="4 9">
    <name type="scientific">Bacteroides fragilis</name>
    <dbReference type="NCBI Taxonomy" id="817"/>
    <lineage>
        <taxon>Bacteria</taxon>
        <taxon>Pseudomonadati</taxon>
        <taxon>Bacteroidota</taxon>
        <taxon>Bacteroidia</taxon>
        <taxon>Bacteroidales</taxon>
        <taxon>Bacteroidaceae</taxon>
        <taxon>Bacteroides</taxon>
    </lineage>
</organism>
<dbReference type="PANTHER" id="PTHR48098:SF1">
    <property type="entry name" value="DIACYLGLYCEROL ACYLTRANSFERASE_MYCOLYLTRANSFERASE AG85A"/>
    <property type="match status" value="1"/>
</dbReference>
<dbReference type="GO" id="GO:0016747">
    <property type="term" value="F:acyltransferase activity, transferring groups other than amino-acyl groups"/>
    <property type="evidence" value="ECO:0007669"/>
    <property type="project" value="TreeGrafter"/>
</dbReference>
<dbReference type="InterPro" id="IPR050583">
    <property type="entry name" value="Mycobacterial_A85_antigen"/>
</dbReference>
<reference evidence="2" key="1">
    <citation type="book" date="2014" name="THE 24TH EUROPEAN CONGRESS OF CLINICAL MICROBIOLOGY AND INFECTIOUS DISEASES" publisher="ECCMID 2014" city="Barcelona, Spain">
        <title>Identification of resistance genes in three multidrug-resistant Bacteroides fragilis isolates by whole genome sequencing.</title>
        <editorList>
            <person name="Unknown"/>
            <person name="A."/>
        </editorList>
        <authorList>
            <person name="Sydenham T.V."/>
            <person name="Hasman H."/>
            <person name="Wang M."/>
            <person name="Soki J."/>
            <person name="Nagy E."/>
            <person name="Justesen U.S."/>
        </authorList>
    </citation>
    <scope>NUCLEOTIDE SEQUENCE</scope>
    <source>
        <strain evidence="2">DCMOUH0018B</strain>
        <strain evidence="5">DCMSKEJBY0001B</strain>
    </source>
</reference>
<keyword evidence="1" id="KW-0732">Signal</keyword>
<dbReference type="PATRIC" id="fig|817.51.peg.1642"/>
<feature type="chain" id="PRO_5015028696" evidence="1">
    <location>
        <begin position="21"/>
        <end position="272"/>
    </location>
</feature>
<dbReference type="OrthoDB" id="9803578at2"/>
<reference evidence="6 8" key="3">
    <citation type="submission" date="2018-08" db="EMBL/GenBank/DDBJ databases">
        <title>A genome reference for cultivated species of the human gut microbiota.</title>
        <authorList>
            <person name="Zou Y."/>
            <person name="Xue W."/>
            <person name="Luo G."/>
        </authorList>
    </citation>
    <scope>NUCLEOTIDE SEQUENCE [LARGE SCALE GENOMIC DNA]</scope>
    <source>
        <strain evidence="6 8">AM18-6</strain>
    </source>
</reference>
<dbReference type="Proteomes" id="UP000266644">
    <property type="component" value="Unassembled WGS sequence"/>
</dbReference>
<dbReference type="EMBL" id="JMZZ02000041">
    <property type="protein sequence ID" value="KFX75977.1"/>
    <property type="molecule type" value="Genomic_DNA"/>
</dbReference>
<accession>A0A081TTQ0</accession>
<dbReference type="Proteomes" id="UP000036847">
    <property type="component" value="Chromosome"/>
</dbReference>
<dbReference type="GeneID" id="99670886"/>
<evidence type="ECO:0000313" key="6">
    <source>
        <dbReference type="EMBL" id="RHH14022.1"/>
    </source>
</evidence>
<dbReference type="Gene3D" id="3.40.50.1820">
    <property type="entry name" value="alpha/beta hydrolase"/>
    <property type="match status" value="1"/>
</dbReference>
<protein>
    <submittedName>
        <fullName evidence="4">Alpha/beta hydrolase family protein</fullName>
    </submittedName>
    <submittedName>
        <fullName evidence="5">Esterase family protein</fullName>
    </submittedName>
    <submittedName>
        <fullName evidence="2">XynC protein</fullName>
    </submittedName>
</protein>
<proteinExistence type="predicted"/>
<evidence type="ECO:0000313" key="8">
    <source>
        <dbReference type="Proteomes" id="UP000266644"/>
    </source>
</evidence>
<evidence type="ECO:0000256" key="1">
    <source>
        <dbReference type="SAM" id="SignalP"/>
    </source>
</evidence>
<dbReference type="InterPro" id="IPR000801">
    <property type="entry name" value="Esterase-like"/>
</dbReference>
<dbReference type="EMBL" id="JAPTZU010000002">
    <property type="protein sequence ID" value="MCZ2687017.1"/>
    <property type="molecule type" value="Genomic_DNA"/>
</dbReference>
<dbReference type="GO" id="GO:0016787">
    <property type="term" value="F:hydrolase activity"/>
    <property type="evidence" value="ECO:0007669"/>
    <property type="project" value="UniProtKB-KW"/>
</dbReference>
<dbReference type="InterPro" id="IPR029058">
    <property type="entry name" value="AB_hydrolase_fold"/>
</dbReference>
<dbReference type="AlphaFoldDB" id="A0A081TTQ0"/>
<evidence type="ECO:0000313" key="2">
    <source>
        <dbReference type="EMBL" id="KFX75977.1"/>
    </source>
</evidence>
<keyword evidence="4" id="KW-0378">Hydrolase</keyword>
<dbReference type="PANTHER" id="PTHR48098">
    <property type="entry name" value="ENTEROCHELIN ESTERASE-RELATED"/>
    <property type="match status" value="1"/>
</dbReference>
<dbReference type="Pfam" id="PF00756">
    <property type="entry name" value="Esterase"/>
    <property type="match status" value="1"/>
</dbReference>
<dbReference type="SUPFAM" id="SSF53474">
    <property type="entry name" value="alpha/beta-Hydrolases"/>
    <property type="match status" value="1"/>
</dbReference>
<evidence type="ECO:0000313" key="3">
    <source>
        <dbReference type="EMBL" id="MCZ2654321.1"/>
    </source>
</evidence>
<dbReference type="EMBL" id="QRJE01000009">
    <property type="protein sequence ID" value="RHH14022.1"/>
    <property type="molecule type" value="Genomic_DNA"/>
</dbReference>
<sequence>MKRRNFILACLLLLALPLSAAKVDTLMVKSPSMNKEVQVVVVTPDVASGKQAVECPVLYLLHGYGGHAKTWIQIKPNLPEIADEKGIIFVCPDGKDSWYWDSPKNPAYRYETFVSSELVSYIDRNYKTIADRKGRAITGLSMGGHGAMWLGIRHKDVFGAAGSTSGGVDIRPFPQNWSMNKQLGEMASNKKVWDEHTVVNQLDKIQNGDLALIIDCGEDDFFLNVNKDFHNRLLGRKINHDFITRPGEHNGKYWNNSIDYQILFFSKFFAKK</sequence>
<evidence type="ECO:0000313" key="7">
    <source>
        <dbReference type="Proteomes" id="UP000036847"/>
    </source>
</evidence>
<dbReference type="Proteomes" id="UP001075704">
    <property type="component" value="Unassembled WGS sequence"/>
</dbReference>
<feature type="signal peptide" evidence="1">
    <location>
        <begin position="1"/>
        <end position="20"/>
    </location>
</feature>
<dbReference type="Proteomes" id="UP001079672">
    <property type="component" value="Unassembled WGS sequence"/>
</dbReference>